<dbReference type="Proteomes" id="UP000008841">
    <property type="component" value="Chromosome"/>
</dbReference>
<accession>B3EH47</accession>
<keyword evidence="1" id="KW-0472">Membrane</keyword>
<feature type="transmembrane region" description="Helical" evidence="1">
    <location>
        <begin position="12"/>
        <end position="31"/>
    </location>
</feature>
<organism evidence="2 3">
    <name type="scientific">Chlorobium limicola (strain DSM 245 / NBRC 103803 / 6330)</name>
    <dbReference type="NCBI Taxonomy" id="290315"/>
    <lineage>
        <taxon>Bacteria</taxon>
        <taxon>Pseudomonadati</taxon>
        <taxon>Chlorobiota</taxon>
        <taxon>Chlorobiia</taxon>
        <taxon>Chlorobiales</taxon>
        <taxon>Chlorobiaceae</taxon>
        <taxon>Chlorobium/Pelodictyon group</taxon>
        <taxon>Chlorobium</taxon>
    </lineage>
</organism>
<dbReference type="HOGENOM" id="CLU_3059860_0_0_10"/>
<evidence type="ECO:0000313" key="3">
    <source>
        <dbReference type="Proteomes" id="UP000008841"/>
    </source>
</evidence>
<dbReference type="STRING" id="290315.Clim_0640"/>
<name>B3EH47_CHLL2</name>
<protein>
    <submittedName>
        <fullName evidence="2">Uncharacterized protein</fullName>
    </submittedName>
</protein>
<dbReference type="KEGG" id="cli:Clim_0640"/>
<reference evidence="2 3" key="1">
    <citation type="submission" date="2008-05" db="EMBL/GenBank/DDBJ databases">
        <title>Complete sequence of Chlorobium limicola DSM 245.</title>
        <authorList>
            <consortium name="US DOE Joint Genome Institute"/>
            <person name="Lucas S."/>
            <person name="Copeland A."/>
            <person name="Lapidus A."/>
            <person name="Glavina del Rio T."/>
            <person name="Dalin E."/>
            <person name="Tice H."/>
            <person name="Bruce D."/>
            <person name="Goodwin L."/>
            <person name="Pitluck S."/>
            <person name="Schmutz J."/>
            <person name="Larimer F."/>
            <person name="Land M."/>
            <person name="Hauser L."/>
            <person name="Kyrpides N."/>
            <person name="Ovchinnikova G."/>
            <person name="Zhao F."/>
            <person name="Li T."/>
            <person name="Liu Z."/>
            <person name="Overmann J."/>
            <person name="Bryant D.A."/>
            <person name="Richardson P."/>
        </authorList>
    </citation>
    <scope>NUCLEOTIDE SEQUENCE [LARGE SCALE GENOMIC DNA]</scope>
    <source>
        <strain evidence="3">DSM 245 / NBRC 103803 / 6330</strain>
    </source>
</reference>
<gene>
    <name evidence="2" type="ordered locus">Clim_0640</name>
</gene>
<keyword evidence="1" id="KW-1133">Transmembrane helix</keyword>
<dbReference type="AlphaFoldDB" id="B3EH47"/>
<evidence type="ECO:0000256" key="1">
    <source>
        <dbReference type="SAM" id="Phobius"/>
    </source>
</evidence>
<sequence length="53" mass="6193">MICIKSEDCRFGFFHVTIFSWLPSFFTHYGIDLHTRRVIRAGIVFVGTQEIPC</sequence>
<evidence type="ECO:0000313" key="2">
    <source>
        <dbReference type="EMBL" id="ACD89727.1"/>
    </source>
</evidence>
<proteinExistence type="predicted"/>
<dbReference type="EMBL" id="CP001097">
    <property type="protein sequence ID" value="ACD89727.1"/>
    <property type="molecule type" value="Genomic_DNA"/>
</dbReference>
<keyword evidence="1" id="KW-0812">Transmembrane</keyword>